<dbReference type="EMBL" id="LBVL01000014">
    <property type="protein sequence ID" value="KKQ84731.1"/>
    <property type="molecule type" value="Genomic_DNA"/>
</dbReference>
<dbReference type="InterPro" id="IPR009241">
    <property type="entry name" value="HigB-like"/>
</dbReference>
<protein>
    <recommendedName>
        <fullName evidence="3">Toxin-antitoxin system, toxin component, RelE family</fullName>
    </recommendedName>
</protein>
<comment type="caution">
    <text evidence="1">The sequence shown here is derived from an EMBL/GenBank/DDBJ whole genome shotgun (WGS) entry which is preliminary data.</text>
</comment>
<gene>
    <name evidence="1" type="ORF">UT08_C0014G0023</name>
</gene>
<dbReference type="InterPro" id="IPR035093">
    <property type="entry name" value="RelE/ParE_toxin_dom_sf"/>
</dbReference>
<accession>A0A0G0P601</accession>
<reference evidence="1 2" key="1">
    <citation type="journal article" date="2015" name="Nature">
        <title>rRNA introns, odd ribosomes, and small enigmatic genomes across a large radiation of phyla.</title>
        <authorList>
            <person name="Brown C.T."/>
            <person name="Hug L.A."/>
            <person name="Thomas B.C."/>
            <person name="Sharon I."/>
            <person name="Castelle C.J."/>
            <person name="Singh A."/>
            <person name="Wilkins M.J."/>
            <person name="Williams K.H."/>
            <person name="Banfield J.F."/>
        </authorList>
    </citation>
    <scope>NUCLEOTIDE SEQUENCE [LARGE SCALE GENOMIC DNA]</scope>
</reference>
<dbReference type="STRING" id="1618570.UT08_C0014G0023"/>
<dbReference type="Pfam" id="PF05973">
    <property type="entry name" value="Gp49"/>
    <property type="match status" value="1"/>
</dbReference>
<sequence>MGNKWQIIYWESNRGIAPVYEFIEKLEEKLQAKVYKSPELLEEYGPQIGSSHSKKLKGSAFWELRILGSNNLRIFYASIPNRSFLLLHGINKKSQKTPFKEIKIAQVRLKEYSVKK</sequence>
<name>A0A0G0P601_9BACT</name>
<organism evidence="1 2">
    <name type="scientific">Candidatus Woesebacteria bacterium GW2011_GWB1_38_8</name>
    <dbReference type="NCBI Taxonomy" id="1618570"/>
    <lineage>
        <taxon>Bacteria</taxon>
        <taxon>Candidatus Woeseibacteriota</taxon>
    </lineage>
</organism>
<evidence type="ECO:0000313" key="2">
    <source>
        <dbReference type="Proteomes" id="UP000034081"/>
    </source>
</evidence>
<evidence type="ECO:0008006" key="3">
    <source>
        <dbReference type="Google" id="ProtNLM"/>
    </source>
</evidence>
<dbReference type="AlphaFoldDB" id="A0A0G0P601"/>
<dbReference type="SUPFAM" id="SSF143011">
    <property type="entry name" value="RelE-like"/>
    <property type="match status" value="1"/>
</dbReference>
<dbReference type="Proteomes" id="UP000034081">
    <property type="component" value="Unassembled WGS sequence"/>
</dbReference>
<evidence type="ECO:0000313" key="1">
    <source>
        <dbReference type="EMBL" id="KKQ84731.1"/>
    </source>
</evidence>
<proteinExistence type="predicted"/>